<dbReference type="EMBL" id="MZNU01000405">
    <property type="protein sequence ID" value="OWO98213.1"/>
    <property type="molecule type" value="Genomic_DNA"/>
</dbReference>
<comment type="caution">
    <text evidence="2">The sequence shown here is derived from an EMBL/GenBank/DDBJ whole genome shotgun (WGS) entry which is preliminary data.</text>
</comment>
<evidence type="ECO:0000313" key="3">
    <source>
        <dbReference type="Proteomes" id="UP000242519"/>
    </source>
</evidence>
<keyword evidence="3" id="KW-1185">Reference proteome</keyword>
<dbReference type="InParanoid" id="A0A218YSS2"/>
<reference evidence="2 3" key="1">
    <citation type="submission" date="2017-04" db="EMBL/GenBank/DDBJ databases">
        <title>Draft genome sequence of Marssonina coronaria NL1: causal agent of apple blotch.</title>
        <authorList>
            <person name="Cheng Q."/>
        </authorList>
    </citation>
    <scope>NUCLEOTIDE SEQUENCE [LARGE SCALE GENOMIC DNA]</scope>
    <source>
        <strain evidence="2 3">NL1</strain>
    </source>
</reference>
<feature type="region of interest" description="Disordered" evidence="1">
    <location>
        <begin position="331"/>
        <end position="352"/>
    </location>
</feature>
<gene>
    <name evidence="2" type="ORF">B2J93_4154</name>
</gene>
<dbReference type="Proteomes" id="UP000242519">
    <property type="component" value="Unassembled WGS sequence"/>
</dbReference>
<dbReference type="STRING" id="503106.A0A218YSS2"/>
<feature type="region of interest" description="Disordered" evidence="1">
    <location>
        <begin position="413"/>
        <end position="437"/>
    </location>
</feature>
<proteinExistence type="predicted"/>
<dbReference type="AlphaFoldDB" id="A0A218YSS2"/>
<dbReference type="OrthoDB" id="5278722at2759"/>
<sequence>MERILPSLKNRLLLAIILALLSTTWLMLLLATSAGSQIQKIVLGTTSRNWFGDAATKGELGERVRVVVFGDSWGASHKEGREGRGKSWVENMCDELNTTSFTSLAASQPSHDFPSLPPTGVYTSHSIHAYAIAHTRHLPSENTTYTLPDLATQIQTFKNIPLPATQPNDTVFVLSLGFWDVYDFARLDYAMGVNATDYSVAEVFRQLDVLYEYFSETLYPVSAAEGEEVKAEEDGAPKADRKAARKYLQGGTMRPKFRVIIPRLFDPTLTPGWLSHRPAPLSPSSVAEQQKNAVYLTERWNQGLENGMGRWTRGEVVRVGADLKAEQTMKNKVEGKPLVPPESFQPPQGVADRKNEARPFLPLLSTQESGETSDGADADGGDILPQKDVYYHDTPNLLLSLIVAHQLLNPTSLHPSTSHSLESKPRASTNSDLDPQISSPFSSVFQPCKHDLQLGQNEIEDVDGLRDEGGHLLCTKPEDFLWWDAFSLGPKGNRLLGKEVAERISAGRGLRKAWEGQGR</sequence>
<protein>
    <submittedName>
        <fullName evidence="2">Uncharacterized protein</fullName>
    </submittedName>
</protein>
<evidence type="ECO:0000313" key="2">
    <source>
        <dbReference type="EMBL" id="OWO98213.1"/>
    </source>
</evidence>
<organism evidence="2 3">
    <name type="scientific">Diplocarpon coronariae</name>
    <dbReference type="NCBI Taxonomy" id="2795749"/>
    <lineage>
        <taxon>Eukaryota</taxon>
        <taxon>Fungi</taxon>
        <taxon>Dikarya</taxon>
        <taxon>Ascomycota</taxon>
        <taxon>Pezizomycotina</taxon>
        <taxon>Leotiomycetes</taxon>
        <taxon>Helotiales</taxon>
        <taxon>Drepanopezizaceae</taxon>
        <taxon>Diplocarpon</taxon>
    </lineage>
</organism>
<evidence type="ECO:0000256" key="1">
    <source>
        <dbReference type="SAM" id="MobiDB-lite"/>
    </source>
</evidence>
<accession>A0A218YSS2</accession>
<name>A0A218YSS2_9HELO</name>